<dbReference type="GO" id="GO:0047804">
    <property type="term" value="F:cysteine-S-conjugate beta-lyase activity"/>
    <property type="evidence" value="ECO:0007669"/>
    <property type="project" value="InterPro"/>
</dbReference>
<dbReference type="AlphaFoldDB" id="X5MPB9"/>
<dbReference type="Gene3D" id="3.90.1150.10">
    <property type="entry name" value="Aspartate Aminotransferase, domain 1"/>
    <property type="match status" value="1"/>
</dbReference>
<dbReference type="KEGG" id="pect:BN1012_Phect3054"/>
<evidence type="ECO:0000256" key="5">
    <source>
        <dbReference type="ARBA" id="ARBA00047517"/>
    </source>
</evidence>
<dbReference type="PANTHER" id="PTHR43500:SF1">
    <property type="entry name" value="CYSTATHIONINE BETA-LYASE-RELATED"/>
    <property type="match status" value="1"/>
</dbReference>
<proteinExistence type="inferred from homology"/>
<comment type="similarity">
    <text evidence="2 7">Belongs to the trans-sulfuration enzymes family.</text>
</comment>
<evidence type="ECO:0000256" key="7">
    <source>
        <dbReference type="RuleBase" id="RU362118"/>
    </source>
</evidence>
<evidence type="ECO:0000256" key="2">
    <source>
        <dbReference type="ARBA" id="ARBA00009077"/>
    </source>
</evidence>
<protein>
    <submittedName>
        <fullName evidence="8">Cystathionine beta-lyase</fullName>
        <ecNumber evidence="8">4.4.1.8</ecNumber>
    </submittedName>
</protein>
<keyword evidence="4 8" id="KW-0456">Lyase</keyword>
<dbReference type="InterPro" id="IPR006233">
    <property type="entry name" value="Cys_b_lyase_bac"/>
</dbReference>
<evidence type="ECO:0000256" key="3">
    <source>
        <dbReference type="ARBA" id="ARBA00022898"/>
    </source>
</evidence>
<sequence length="393" mass="42423">MAIGTKVGAMKEKTKIVHAGRDPKSNHGAVNPPVYHASTILYPTYEDLKHPKTRVQYGRRGTPTVFALEDAIMALEGGAGCAIVPSGLNACTTALLAFLSAGDHLLMPDSAYGPTRNFCNTFLKRMGVETTFYDPTIGADIAALMTDQTKVVFVESPGSLTFEVQDIPAIADVAHANGAKVILDNTWASPLFFKPYEHGVDVSIQAATKYVVGHADTMLGTITANEECWPLVHAAHGQLGLCAGPDDIFLALRGLRTLDVRLKQHMKQGIELATWLGERDEVSHVLHPALPSHPQHDIWARDFLGASGLFSVVLNPVEEDALAAMLDGLELFGMGYSWGGFESLVVPSNPARYRTATTWDVPGRLLRFHAGLEDMDDLKADLDKGLARLKAAG</sequence>
<dbReference type="GO" id="GO:0019450">
    <property type="term" value="P:L-cysteine catabolic process to pyruvate"/>
    <property type="evidence" value="ECO:0007669"/>
    <property type="project" value="TreeGrafter"/>
</dbReference>
<keyword evidence="3 6" id="KW-0663">Pyridoxal phosphate</keyword>
<gene>
    <name evidence="8" type="ORF">BN1012_Phect3054</name>
</gene>
<comment type="cofactor">
    <cofactor evidence="1 7">
        <name>pyridoxal 5'-phosphate</name>
        <dbReference type="ChEBI" id="CHEBI:597326"/>
    </cofactor>
</comment>
<organism evidence="8 9">
    <name type="scientific">Candidatus Phaeomarinibacter ectocarpi</name>
    <dbReference type="NCBI Taxonomy" id="1458461"/>
    <lineage>
        <taxon>Bacteria</taxon>
        <taxon>Pseudomonadati</taxon>
        <taxon>Pseudomonadota</taxon>
        <taxon>Alphaproteobacteria</taxon>
        <taxon>Hyphomicrobiales</taxon>
        <taxon>Parvibaculaceae</taxon>
        <taxon>Candidatus Phaeomarinibacter</taxon>
    </lineage>
</organism>
<dbReference type="FunFam" id="3.40.640.10:FF:000046">
    <property type="entry name" value="Cystathionine gamma-lyase"/>
    <property type="match status" value="1"/>
</dbReference>
<comment type="catalytic activity">
    <reaction evidence="5">
        <text>L,L-cystathionine + H2O = L-homocysteine + pyruvate + NH4(+)</text>
        <dbReference type="Rhea" id="RHEA:13965"/>
        <dbReference type="ChEBI" id="CHEBI:15361"/>
        <dbReference type="ChEBI" id="CHEBI:15377"/>
        <dbReference type="ChEBI" id="CHEBI:28938"/>
        <dbReference type="ChEBI" id="CHEBI:58161"/>
        <dbReference type="ChEBI" id="CHEBI:58199"/>
    </reaction>
</comment>
<dbReference type="Proteomes" id="UP000032160">
    <property type="component" value="Chromosome I"/>
</dbReference>
<dbReference type="PANTHER" id="PTHR43500">
    <property type="entry name" value="CYSTATHIONINE BETA-LYASE-RELATED"/>
    <property type="match status" value="1"/>
</dbReference>
<dbReference type="GO" id="GO:0019346">
    <property type="term" value="P:transsulfuration"/>
    <property type="evidence" value="ECO:0007669"/>
    <property type="project" value="InterPro"/>
</dbReference>
<evidence type="ECO:0000313" key="9">
    <source>
        <dbReference type="Proteomes" id="UP000032160"/>
    </source>
</evidence>
<accession>X5MPB9</accession>
<dbReference type="SUPFAM" id="SSF53383">
    <property type="entry name" value="PLP-dependent transferases"/>
    <property type="match status" value="1"/>
</dbReference>
<evidence type="ECO:0000256" key="1">
    <source>
        <dbReference type="ARBA" id="ARBA00001933"/>
    </source>
</evidence>
<dbReference type="NCBIfam" id="TIGR01324">
    <property type="entry name" value="cysta_beta_ly_B"/>
    <property type="match status" value="1"/>
</dbReference>
<dbReference type="PATRIC" id="fig|1458461.3.peg.3060"/>
<dbReference type="InterPro" id="IPR015421">
    <property type="entry name" value="PyrdxlP-dep_Trfase_major"/>
</dbReference>
<evidence type="ECO:0000256" key="4">
    <source>
        <dbReference type="ARBA" id="ARBA00023239"/>
    </source>
</evidence>
<dbReference type="Pfam" id="PF01053">
    <property type="entry name" value="Cys_Met_Meta_PP"/>
    <property type="match status" value="1"/>
</dbReference>
<evidence type="ECO:0000313" key="8">
    <source>
        <dbReference type="EMBL" id="CDO61266.1"/>
    </source>
</evidence>
<dbReference type="HOGENOM" id="CLU_018986_5_1_5"/>
<dbReference type="PIRSF" id="PIRSF001434">
    <property type="entry name" value="CGS"/>
    <property type="match status" value="1"/>
</dbReference>
<dbReference type="InterPro" id="IPR015424">
    <property type="entry name" value="PyrdxlP-dep_Trfase"/>
</dbReference>
<dbReference type="CDD" id="cd00614">
    <property type="entry name" value="CGS_like"/>
    <property type="match status" value="1"/>
</dbReference>
<dbReference type="STRING" id="1458461.BN1012_Phect3054"/>
<dbReference type="RefSeq" id="WP_244442959.1">
    <property type="nucleotide sequence ID" value="NZ_HG966617.1"/>
</dbReference>
<dbReference type="InterPro" id="IPR015422">
    <property type="entry name" value="PyrdxlP-dep_Trfase_small"/>
</dbReference>
<name>X5MPB9_9HYPH</name>
<dbReference type="EC" id="4.4.1.8" evidence="8"/>
<dbReference type="GO" id="GO:0030170">
    <property type="term" value="F:pyridoxal phosphate binding"/>
    <property type="evidence" value="ECO:0007669"/>
    <property type="project" value="InterPro"/>
</dbReference>
<dbReference type="EMBL" id="HG966617">
    <property type="protein sequence ID" value="CDO61266.1"/>
    <property type="molecule type" value="Genomic_DNA"/>
</dbReference>
<feature type="modified residue" description="N6-(pyridoxal phosphate)lysine" evidence="6">
    <location>
        <position position="209"/>
    </location>
</feature>
<keyword evidence="9" id="KW-1185">Reference proteome</keyword>
<reference evidence="8 9" key="1">
    <citation type="journal article" date="2014" name="Front. Genet.">
        <title>Genome and metabolic network of "Candidatus Phaeomarinobacter ectocarpi" Ec32, a new candidate genus of Alphaproteobacteria frequently associated with brown algae.</title>
        <authorList>
            <person name="Dittami S.M."/>
            <person name="Barbeyron T."/>
            <person name="Boyen C."/>
            <person name="Cambefort J."/>
            <person name="Collet G."/>
            <person name="Delage L."/>
            <person name="Gobet A."/>
            <person name="Groisillier A."/>
            <person name="Leblanc C."/>
            <person name="Michel G."/>
            <person name="Scornet D."/>
            <person name="Siegel A."/>
            <person name="Tapia J.E."/>
            <person name="Tonon T."/>
        </authorList>
    </citation>
    <scope>NUCLEOTIDE SEQUENCE [LARGE SCALE GENOMIC DNA]</scope>
    <source>
        <strain evidence="8 9">Ec32</strain>
    </source>
</reference>
<dbReference type="Gene3D" id="3.40.640.10">
    <property type="entry name" value="Type I PLP-dependent aspartate aminotransferase-like (Major domain)"/>
    <property type="match status" value="1"/>
</dbReference>
<evidence type="ECO:0000256" key="6">
    <source>
        <dbReference type="PIRSR" id="PIRSR001434-2"/>
    </source>
</evidence>
<dbReference type="InterPro" id="IPR000277">
    <property type="entry name" value="Cys/Met-Metab_PyrdxlP-dep_enz"/>
</dbReference>